<protein>
    <recommendedName>
        <fullName evidence="4">C2H2-type domain-containing protein</fullName>
    </recommendedName>
</protein>
<keyword evidence="6" id="KW-1185">Reference proteome</keyword>
<name>A0ABD0W305_UMBPY</name>
<evidence type="ECO:0000313" key="5">
    <source>
        <dbReference type="EMBL" id="KAL0965369.1"/>
    </source>
</evidence>
<feature type="coiled-coil region" evidence="2">
    <location>
        <begin position="277"/>
        <end position="335"/>
    </location>
</feature>
<feature type="domain" description="C2H2-type" evidence="4">
    <location>
        <begin position="99"/>
        <end position="121"/>
    </location>
</feature>
<evidence type="ECO:0000256" key="1">
    <source>
        <dbReference type="PROSITE-ProRule" id="PRU00042"/>
    </source>
</evidence>
<keyword evidence="1" id="KW-0479">Metal-binding</keyword>
<evidence type="ECO:0000313" key="6">
    <source>
        <dbReference type="Proteomes" id="UP001557470"/>
    </source>
</evidence>
<feature type="region of interest" description="Disordered" evidence="3">
    <location>
        <begin position="442"/>
        <end position="483"/>
    </location>
</feature>
<dbReference type="Proteomes" id="UP001557470">
    <property type="component" value="Unassembled WGS sequence"/>
</dbReference>
<organism evidence="5 6">
    <name type="scientific">Umbra pygmaea</name>
    <name type="common">Eastern mudminnow</name>
    <dbReference type="NCBI Taxonomy" id="75934"/>
    <lineage>
        <taxon>Eukaryota</taxon>
        <taxon>Metazoa</taxon>
        <taxon>Chordata</taxon>
        <taxon>Craniata</taxon>
        <taxon>Vertebrata</taxon>
        <taxon>Euteleostomi</taxon>
        <taxon>Actinopterygii</taxon>
        <taxon>Neopterygii</taxon>
        <taxon>Teleostei</taxon>
        <taxon>Protacanthopterygii</taxon>
        <taxon>Esociformes</taxon>
        <taxon>Umbridae</taxon>
        <taxon>Umbra</taxon>
    </lineage>
</organism>
<evidence type="ECO:0000259" key="4">
    <source>
        <dbReference type="PROSITE" id="PS50157"/>
    </source>
</evidence>
<keyword evidence="2" id="KW-0175">Coiled coil</keyword>
<dbReference type="GO" id="GO:0008270">
    <property type="term" value="F:zinc ion binding"/>
    <property type="evidence" value="ECO:0007669"/>
    <property type="project" value="UniProtKB-KW"/>
</dbReference>
<dbReference type="EMBL" id="JAGEUA010000009">
    <property type="protein sequence ID" value="KAL0965369.1"/>
    <property type="molecule type" value="Genomic_DNA"/>
</dbReference>
<keyword evidence="1" id="KW-0862">Zinc</keyword>
<dbReference type="AlphaFoldDB" id="A0ABD0W305"/>
<dbReference type="InterPro" id="IPR013087">
    <property type="entry name" value="Znf_C2H2_type"/>
</dbReference>
<reference evidence="5 6" key="1">
    <citation type="submission" date="2024-06" db="EMBL/GenBank/DDBJ databases">
        <authorList>
            <person name="Pan Q."/>
            <person name="Wen M."/>
            <person name="Jouanno E."/>
            <person name="Zahm M."/>
            <person name="Klopp C."/>
            <person name="Cabau C."/>
            <person name="Louis A."/>
            <person name="Berthelot C."/>
            <person name="Parey E."/>
            <person name="Roest Crollius H."/>
            <person name="Montfort J."/>
            <person name="Robinson-Rechavi M."/>
            <person name="Bouchez O."/>
            <person name="Lampietro C."/>
            <person name="Lopez Roques C."/>
            <person name="Donnadieu C."/>
            <person name="Postlethwait J."/>
            <person name="Bobe J."/>
            <person name="Verreycken H."/>
            <person name="Guiguen Y."/>
        </authorList>
    </citation>
    <scope>NUCLEOTIDE SEQUENCE [LARGE SCALE GENOMIC DNA]</scope>
    <source>
        <strain evidence="5">Up_M1</strain>
        <tissue evidence="5">Testis</tissue>
    </source>
</reference>
<dbReference type="PROSITE" id="PS50157">
    <property type="entry name" value="ZINC_FINGER_C2H2_2"/>
    <property type="match status" value="1"/>
</dbReference>
<sequence length="483" mass="53870">MSAFIAHPSVRIKGTEHNYNPVLCQDDNCSGKDKGIHMHCPLCTVFEAYPDPVILRAHYCIKHVDKGIDFAGLKVLRCCNHCEIVGTIKGEKRFKGAHWHCYRCRNGFNRRDEAIKHYKTHFRNPHTTFQIQVTQEVNSRQYYDLSLEAHPKAYGGIEVCSEAEGGTVEAIMAHPVLNTANTESRLTVEPKVSYMSHDMCSVNNGIIVAAEEEVGPSQYNLDRTQTLVLMDPDGHGGNLIYEEGAGILSEQGREGLEQALQVEKQLLELHHQNLALRQDKDAMEKRLTAEIQRLKEKVASVVQVNAKLYGELKLYRSTENSHQRIDQLVKSLEDEHRALIQTQLASLRKELLQQTGNTAAINGHTKHTVSLAGEEAAGPGEITLFEEETETRAEREGDVLTVVVQMSPEPEELVATSDDVCLGAGQEEESSVLELDVVDSADEAFKNSTQPPEAVKGTEQSSSLKRSPRDPWVENSAKLQRIC</sequence>
<comment type="caution">
    <text evidence="5">The sequence shown here is derived from an EMBL/GenBank/DDBJ whole genome shotgun (WGS) entry which is preliminary data.</text>
</comment>
<keyword evidence="1" id="KW-0863">Zinc-finger</keyword>
<accession>A0ABD0W305</accession>
<gene>
    <name evidence="5" type="ORF">UPYG_G00280360</name>
</gene>
<evidence type="ECO:0000256" key="2">
    <source>
        <dbReference type="SAM" id="Coils"/>
    </source>
</evidence>
<dbReference type="PROSITE" id="PS00028">
    <property type="entry name" value="ZINC_FINGER_C2H2_1"/>
    <property type="match status" value="1"/>
</dbReference>
<proteinExistence type="predicted"/>
<evidence type="ECO:0000256" key="3">
    <source>
        <dbReference type="SAM" id="MobiDB-lite"/>
    </source>
</evidence>